<protein>
    <submittedName>
        <fullName evidence="1">Uncharacterized protein</fullName>
    </submittedName>
</protein>
<organism evidence="1 2">
    <name type="scientific">Saccharothrix mutabilis subsp. mutabilis</name>
    <dbReference type="NCBI Taxonomy" id="66855"/>
    <lineage>
        <taxon>Bacteria</taxon>
        <taxon>Bacillati</taxon>
        <taxon>Actinomycetota</taxon>
        <taxon>Actinomycetes</taxon>
        <taxon>Pseudonocardiales</taxon>
        <taxon>Pseudonocardiaceae</taxon>
        <taxon>Saccharothrix</taxon>
    </lineage>
</organism>
<proteinExistence type="predicted"/>
<dbReference type="EMBL" id="BAAABU010000001">
    <property type="protein sequence ID" value="GAA0209137.1"/>
    <property type="molecule type" value="Genomic_DNA"/>
</dbReference>
<reference evidence="2" key="1">
    <citation type="journal article" date="2019" name="Int. J. Syst. Evol. Microbiol.">
        <title>The Global Catalogue of Microorganisms (GCM) 10K type strain sequencing project: providing services to taxonomists for standard genome sequencing and annotation.</title>
        <authorList>
            <consortium name="The Broad Institute Genomics Platform"/>
            <consortium name="The Broad Institute Genome Sequencing Center for Infectious Disease"/>
            <person name="Wu L."/>
            <person name="Ma J."/>
        </authorList>
    </citation>
    <scope>NUCLEOTIDE SEQUENCE [LARGE SCALE GENOMIC DNA]</scope>
    <source>
        <strain evidence="2">JCM 3380</strain>
    </source>
</reference>
<dbReference type="Proteomes" id="UP001500416">
    <property type="component" value="Unassembled WGS sequence"/>
</dbReference>
<evidence type="ECO:0000313" key="1">
    <source>
        <dbReference type="EMBL" id="GAA0209137.1"/>
    </source>
</evidence>
<sequence>MTKWRVMPSGASEAWTRLFGRAWHEPGIRVDAACPNCGQRGLHQFYIRHEAVSEVDREVASEWLRERIRKAENAADGVEWCQQCRIFDHVQDKAAPPWWPLAVAEIKVSPKSAPEHVIDSVALFLAEHEDLS</sequence>
<accession>A0ABP3CL67</accession>
<dbReference type="RefSeq" id="WP_343931764.1">
    <property type="nucleotide sequence ID" value="NZ_BAAABU010000001.1"/>
</dbReference>
<gene>
    <name evidence="1" type="ORF">GCM10010492_03530</name>
</gene>
<evidence type="ECO:0000313" key="2">
    <source>
        <dbReference type="Proteomes" id="UP001500416"/>
    </source>
</evidence>
<name>A0ABP3CL67_9PSEU</name>
<comment type="caution">
    <text evidence="1">The sequence shown here is derived from an EMBL/GenBank/DDBJ whole genome shotgun (WGS) entry which is preliminary data.</text>
</comment>
<keyword evidence="2" id="KW-1185">Reference proteome</keyword>